<proteinExistence type="predicted"/>
<dbReference type="HOGENOM" id="CLU_1823157_0_0_3"/>
<protein>
    <submittedName>
        <fullName evidence="2">Uncharacterized protein</fullName>
    </submittedName>
</protein>
<gene>
    <name evidence="2" type="ORF">MC7420_5799</name>
</gene>
<evidence type="ECO:0000313" key="2">
    <source>
        <dbReference type="EMBL" id="EDX73919.1"/>
    </source>
</evidence>
<keyword evidence="3" id="KW-1185">Reference proteome</keyword>
<feature type="transmembrane region" description="Helical" evidence="1">
    <location>
        <begin position="34"/>
        <end position="56"/>
    </location>
</feature>
<feature type="transmembrane region" description="Helical" evidence="1">
    <location>
        <begin position="113"/>
        <end position="138"/>
    </location>
</feature>
<organism evidence="2 3">
    <name type="scientific">Coleofasciculus chthonoplastes PCC 7420</name>
    <dbReference type="NCBI Taxonomy" id="118168"/>
    <lineage>
        <taxon>Bacteria</taxon>
        <taxon>Bacillati</taxon>
        <taxon>Cyanobacteriota</taxon>
        <taxon>Cyanophyceae</taxon>
        <taxon>Coleofasciculales</taxon>
        <taxon>Coleofasciculaceae</taxon>
        <taxon>Coleofasciculus</taxon>
    </lineage>
</organism>
<keyword evidence="1" id="KW-0472">Membrane</keyword>
<dbReference type="OrthoDB" id="9857730at2"/>
<keyword evidence="1" id="KW-0812">Transmembrane</keyword>
<keyword evidence="1" id="KW-1133">Transmembrane helix</keyword>
<dbReference type="eggNOG" id="ENOG5033XET">
    <property type="taxonomic scope" value="Bacteria"/>
</dbReference>
<sequence>MITTNIWLVFSVYLIYALISIPLFFITSGGWMSIFFYIAFAGLFYTTTTIFLFFSATARTAKRRTKVKIKGSFLPKIIGLQTFVILFNYGTCGDTICYQGFLPNLLEEASFPVIFTPPFIVVLLALLLYLAFLSMFLLDVA</sequence>
<evidence type="ECO:0000313" key="3">
    <source>
        <dbReference type="Proteomes" id="UP000003835"/>
    </source>
</evidence>
<dbReference type="RefSeq" id="WP_006102682.1">
    <property type="nucleotide sequence ID" value="NZ_DS989855.1"/>
</dbReference>
<evidence type="ECO:0000256" key="1">
    <source>
        <dbReference type="SAM" id="Phobius"/>
    </source>
</evidence>
<reference evidence="2 3" key="1">
    <citation type="submission" date="2008-07" db="EMBL/GenBank/DDBJ databases">
        <authorList>
            <person name="Tandeau de Marsac N."/>
            <person name="Ferriera S."/>
            <person name="Johnson J."/>
            <person name="Kravitz S."/>
            <person name="Beeson K."/>
            <person name="Sutton G."/>
            <person name="Rogers Y.-H."/>
            <person name="Friedman R."/>
            <person name="Frazier M."/>
            <person name="Venter J.C."/>
        </authorList>
    </citation>
    <scope>NUCLEOTIDE SEQUENCE [LARGE SCALE GENOMIC DNA]</scope>
    <source>
        <strain evidence="2 3">PCC 7420</strain>
    </source>
</reference>
<name>B4VVH7_9CYAN</name>
<feature type="transmembrane region" description="Helical" evidence="1">
    <location>
        <begin position="7"/>
        <end position="28"/>
    </location>
</feature>
<dbReference type="STRING" id="118168.MC7420_5799"/>
<dbReference type="Proteomes" id="UP000003835">
    <property type="component" value="Unassembled WGS sequence"/>
</dbReference>
<dbReference type="AlphaFoldDB" id="B4VVH7"/>
<feature type="transmembrane region" description="Helical" evidence="1">
    <location>
        <begin position="77"/>
        <end position="101"/>
    </location>
</feature>
<dbReference type="EMBL" id="DS989855">
    <property type="protein sequence ID" value="EDX73919.1"/>
    <property type="molecule type" value="Genomic_DNA"/>
</dbReference>
<accession>B4VVH7</accession>